<gene>
    <name evidence="1" type="ORF">BCUN_0579</name>
</gene>
<evidence type="ECO:0000313" key="1">
    <source>
        <dbReference type="EMBL" id="KFI66077.1"/>
    </source>
</evidence>
<dbReference type="STRING" id="1688.BCUN_0579"/>
<name>A0A087B4X7_9BIFI</name>
<organism evidence="1 2">
    <name type="scientific">Bifidobacterium cuniculi</name>
    <dbReference type="NCBI Taxonomy" id="1688"/>
    <lineage>
        <taxon>Bacteria</taxon>
        <taxon>Bacillati</taxon>
        <taxon>Actinomycetota</taxon>
        <taxon>Actinomycetes</taxon>
        <taxon>Bifidobacteriales</taxon>
        <taxon>Bifidobacteriaceae</taxon>
        <taxon>Bifidobacterium</taxon>
    </lineage>
</organism>
<accession>A0A087B4X7</accession>
<dbReference type="Proteomes" id="UP000029067">
    <property type="component" value="Unassembled WGS sequence"/>
</dbReference>
<reference evidence="1 2" key="1">
    <citation type="submission" date="2014-03" db="EMBL/GenBank/DDBJ databases">
        <title>Genomics of Bifidobacteria.</title>
        <authorList>
            <person name="Ventura M."/>
            <person name="Milani C."/>
            <person name="Lugli G.A."/>
        </authorList>
    </citation>
    <scope>NUCLEOTIDE SEQUENCE [LARGE SCALE GENOMIC DNA]</scope>
    <source>
        <strain evidence="1 2">LMG 10738</strain>
    </source>
</reference>
<proteinExistence type="predicted"/>
<dbReference type="EMBL" id="JGYV01000001">
    <property type="protein sequence ID" value="KFI66077.1"/>
    <property type="molecule type" value="Genomic_DNA"/>
</dbReference>
<evidence type="ECO:0000313" key="2">
    <source>
        <dbReference type="Proteomes" id="UP000029067"/>
    </source>
</evidence>
<keyword evidence="2" id="KW-1185">Reference proteome</keyword>
<dbReference type="OrthoDB" id="7990180at2"/>
<comment type="caution">
    <text evidence="1">The sequence shown here is derived from an EMBL/GenBank/DDBJ whole genome shotgun (WGS) entry which is preliminary data.</text>
</comment>
<protein>
    <submittedName>
        <fullName evidence="1">Uncharacterized protein</fullName>
    </submittedName>
</protein>
<sequence>MSRTGDATVACLLPVTDVNRIVVSACGYAIGRMSAMVGIVADGVAENLHALTPHTVSSIIRMIDEAKAQDCLGWDCDVEDWMRLRARLTAYEPSPEPVEHTTLHGWALPQFLGAAWRCEAEQLQLQDAAWFWTHLAEQIPELILHSSFTICTIRDMLSDHMIPTGLPVPPRESIPNRWDDDQDDTWTDFYLALYDAYMKDEYGH</sequence>
<dbReference type="AlphaFoldDB" id="A0A087B4X7"/>
<dbReference type="RefSeq" id="WP_033515373.1">
    <property type="nucleotide sequence ID" value="NZ_JGYV01000001.1"/>
</dbReference>